<dbReference type="AlphaFoldDB" id="A0A1S7PG45"/>
<evidence type="ECO:0000313" key="2">
    <source>
        <dbReference type="EMBL" id="CUX20952.1"/>
    </source>
</evidence>
<keyword evidence="1" id="KW-0812">Transmembrane</keyword>
<gene>
    <name evidence="2" type="ORF">AGR3A_Cc260008</name>
</gene>
<dbReference type="EMBL" id="FBWK01000019">
    <property type="protein sequence ID" value="CUX20952.1"/>
    <property type="molecule type" value="Genomic_DNA"/>
</dbReference>
<evidence type="ECO:0000313" key="3">
    <source>
        <dbReference type="Proteomes" id="UP000191988"/>
    </source>
</evidence>
<keyword evidence="1" id="KW-1133">Transmembrane helix</keyword>
<organism evidence="2 3">
    <name type="scientific">Agrobacterium tomkonis CFBP 6623</name>
    <dbReference type="NCBI Taxonomy" id="1183432"/>
    <lineage>
        <taxon>Bacteria</taxon>
        <taxon>Pseudomonadati</taxon>
        <taxon>Pseudomonadota</taxon>
        <taxon>Alphaproteobacteria</taxon>
        <taxon>Hyphomicrobiales</taxon>
        <taxon>Rhizobiaceae</taxon>
        <taxon>Rhizobium/Agrobacterium group</taxon>
        <taxon>Agrobacterium</taxon>
        <taxon>Agrobacterium tumefaciens complex</taxon>
    </lineage>
</organism>
<protein>
    <submittedName>
        <fullName evidence="2">Uncharacterized protein</fullName>
    </submittedName>
</protein>
<feature type="transmembrane region" description="Helical" evidence="1">
    <location>
        <begin position="35"/>
        <end position="52"/>
    </location>
</feature>
<name>A0A1S7PG45_9HYPH</name>
<dbReference type="Proteomes" id="UP000191988">
    <property type="component" value="Unassembled WGS sequence"/>
</dbReference>
<accession>A0A1S7PG45</accession>
<reference evidence="3" key="1">
    <citation type="submission" date="2016-01" db="EMBL/GenBank/DDBJ databases">
        <authorList>
            <person name="Regsiter A."/>
            <person name="william w."/>
        </authorList>
    </citation>
    <scope>NUCLEOTIDE SEQUENCE [LARGE SCALE GENOMIC DNA]</scope>
    <source>
        <strain evidence="3">CFBP 6623</strain>
    </source>
</reference>
<keyword evidence="1" id="KW-0472">Membrane</keyword>
<sequence length="88" mass="9705">MVGATRKLQPQLHLCRQSVWASPNRHRKTEASRTIAFRLALLVLAVFAARTLPDKRPAIDTTVTASIDDGSLHSDQGSALMRDMALHD</sequence>
<keyword evidence="3" id="KW-1185">Reference proteome</keyword>
<evidence type="ECO:0000256" key="1">
    <source>
        <dbReference type="SAM" id="Phobius"/>
    </source>
</evidence>
<proteinExistence type="predicted"/>